<dbReference type="PRINTS" id="PR00866">
    <property type="entry name" value="RNADNAPOLMS"/>
</dbReference>
<comment type="similarity">
    <text evidence="8">Belongs to the bacterial reverse transcriptase family.</text>
</comment>
<dbReference type="EMBL" id="AAKHLQ010000020">
    <property type="protein sequence ID" value="ECR8158105.1"/>
    <property type="molecule type" value="Genomic_DNA"/>
</dbReference>
<protein>
    <recommendedName>
        <fullName evidence="1">RNA-directed DNA polymerase</fullName>
        <ecNumber evidence="1">2.7.7.49</ecNumber>
    </recommendedName>
</protein>
<evidence type="ECO:0000256" key="6">
    <source>
        <dbReference type="ARBA" id="ARBA00022918"/>
    </source>
</evidence>
<accession>A0A232QZQ5</accession>
<dbReference type="InterPro" id="IPR043502">
    <property type="entry name" value="DNA/RNA_pol_sf"/>
</dbReference>
<dbReference type="Proteomes" id="UP000885256">
    <property type="component" value="Unassembled WGS sequence"/>
</dbReference>
<evidence type="ECO:0000259" key="10">
    <source>
        <dbReference type="PROSITE" id="PS50878"/>
    </source>
</evidence>
<dbReference type="Proteomes" id="UP000839900">
    <property type="component" value="Unassembled WGS sequence"/>
</dbReference>
<evidence type="ECO:0000313" key="13">
    <source>
        <dbReference type="EMBL" id="RIP25250.1"/>
    </source>
</evidence>
<dbReference type="GO" id="GO:0003723">
    <property type="term" value="F:RNA binding"/>
    <property type="evidence" value="ECO:0007669"/>
    <property type="project" value="InterPro"/>
</dbReference>
<comment type="catalytic activity">
    <reaction evidence="9">
        <text>DNA(n) + a 2'-deoxyribonucleoside 5'-triphosphate = DNA(n+1) + diphosphate</text>
        <dbReference type="Rhea" id="RHEA:22508"/>
        <dbReference type="Rhea" id="RHEA-COMP:17339"/>
        <dbReference type="Rhea" id="RHEA-COMP:17340"/>
        <dbReference type="ChEBI" id="CHEBI:33019"/>
        <dbReference type="ChEBI" id="CHEBI:61560"/>
        <dbReference type="ChEBI" id="CHEBI:173112"/>
        <dbReference type="EC" id="2.7.7.49"/>
    </reaction>
</comment>
<dbReference type="NCBIfam" id="NF038233">
    <property type="entry name" value="retron_St85_RT"/>
    <property type="match status" value="1"/>
</dbReference>
<keyword evidence="4" id="KW-0479">Metal-binding</keyword>
<evidence type="ECO:0000256" key="1">
    <source>
        <dbReference type="ARBA" id="ARBA00012493"/>
    </source>
</evidence>
<dbReference type="Pfam" id="PF00078">
    <property type="entry name" value="RVT_1"/>
    <property type="match status" value="1"/>
</dbReference>
<dbReference type="GO" id="GO:0046872">
    <property type="term" value="F:metal ion binding"/>
    <property type="evidence" value="ECO:0007669"/>
    <property type="project" value="UniProtKB-KW"/>
</dbReference>
<evidence type="ECO:0000313" key="12">
    <source>
        <dbReference type="EMBL" id="ECR8158105.1"/>
    </source>
</evidence>
<keyword evidence="7" id="KW-0051">Antiviral defense</keyword>
<gene>
    <name evidence="13" type="ORF">A7D45_20410</name>
    <name evidence="11" type="ORF">AZF90_22090</name>
    <name evidence="14" type="ORF">EKD96_20835</name>
    <name evidence="12" type="ORF">F2D26_17675</name>
</gene>
<dbReference type="GO" id="GO:0003964">
    <property type="term" value="F:RNA-directed DNA polymerase activity"/>
    <property type="evidence" value="ECO:0007669"/>
    <property type="project" value="UniProtKB-KW"/>
</dbReference>
<organism evidence="14">
    <name type="scientific">Salmonella enterica</name>
    <name type="common">Salmonella choleraesuis</name>
    <dbReference type="NCBI Taxonomy" id="28901"/>
    <lineage>
        <taxon>Bacteria</taxon>
        <taxon>Pseudomonadati</taxon>
        <taxon>Pseudomonadota</taxon>
        <taxon>Gammaproteobacteria</taxon>
        <taxon>Enterobacterales</taxon>
        <taxon>Enterobacteriaceae</taxon>
        <taxon>Salmonella</taxon>
    </lineage>
</organism>
<dbReference type="EMBL" id="QWJL01000022">
    <property type="protein sequence ID" value="RIP25250.1"/>
    <property type="molecule type" value="Genomic_DNA"/>
</dbReference>
<dbReference type="EMBL" id="AAGODW010000015">
    <property type="protein sequence ID" value="EBQ1844333.1"/>
    <property type="molecule type" value="Genomic_DNA"/>
</dbReference>
<dbReference type="CDD" id="cd03487">
    <property type="entry name" value="RT_Bac_retron_II"/>
    <property type="match status" value="1"/>
</dbReference>
<name>A0A232QZQ5_SALER</name>
<reference evidence="14" key="3">
    <citation type="submission" date="2019-01" db="EMBL/GenBank/DDBJ databases">
        <title>Whole genome sequencing of Salmonella enterica.</title>
        <authorList>
            <person name="Cao G."/>
        </authorList>
    </citation>
    <scope>NUCLEOTIDE SEQUENCE [LARGE SCALE GENOMIC DNA]</scope>
    <source>
        <strain evidence="14">CFSAN074594</strain>
    </source>
</reference>
<dbReference type="PROSITE" id="PS50878">
    <property type="entry name" value="RT_POL"/>
    <property type="match status" value="1"/>
</dbReference>
<evidence type="ECO:0000313" key="11">
    <source>
        <dbReference type="EMBL" id="EBQ1844333.1"/>
    </source>
</evidence>
<dbReference type="GO" id="GO:0051607">
    <property type="term" value="P:defense response to virus"/>
    <property type="evidence" value="ECO:0007669"/>
    <property type="project" value="UniProtKB-KW"/>
</dbReference>
<dbReference type="RefSeq" id="WP_001668081.1">
    <property type="nucleotide sequence ID" value="NZ_CAIZBH010000220.1"/>
</dbReference>
<dbReference type="EMBL" id="SDIQ01000041">
    <property type="protein sequence ID" value="RXL17560.1"/>
    <property type="molecule type" value="Genomic_DNA"/>
</dbReference>
<feature type="domain" description="Reverse transcriptase" evidence="10">
    <location>
        <begin position="33"/>
        <end position="245"/>
    </location>
</feature>
<evidence type="ECO:0000256" key="3">
    <source>
        <dbReference type="ARBA" id="ARBA00022695"/>
    </source>
</evidence>
<dbReference type="PANTHER" id="PTHR34047">
    <property type="entry name" value="NUCLEAR INTRON MATURASE 1, MITOCHONDRIAL-RELATED"/>
    <property type="match status" value="1"/>
</dbReference>
<evidence type="ECO:0000256" key="7">
    <source>
        <dbReference type="ARBA" id="ARBA00023118"/>
    </source>
</evidence>
<keyword evidence="5" id="KW-0460">Magnesium</keyword>
<keyword evidence="2" id="KW-0808">Transferase</keyword>
<dbReference type="InterPro" id="IPR051083">
    <property type="entry name" value="GrpII_Intron_Splice-Mob/Def"/>
</dbReference>
<evidence type="ECO:0000256" key="5">
    <source>
        <dbReference type="ARBA" id="ARBA00022842"/>
    </source>
</evidence>
<dbReference type="SUPFAM" id="SSF56672">
    <property type="entry name" value="DNA/RNA polymerases"/>
    <property type="match status" value="1"/>
</dbReference>
<dbReference type="PANTHER" id="PTHR34047:SF7">
    <property type="entry name" value="RNA-DIRECTED DNA POLYMERASE"/>
    <property type="match status" value="1"/>
</dbReference>
<dbReference type="EC" id="2.7.7.49" evidence="1"/>
<dbReference type="InterPro" id="IPR000477">
    <property type="entry name" value="RT_dom"/>
</dbReference>
<keyword evidence="3" id="KW-0548">Nucleotidyltransferase</keyword>
<reference evidence="11" key="1">
    <citation type="submission" date="2018-07" db="EMBL/GenBank/DDBJ databases">
        <authorList>
            <consortium name="GenomeTrakr network: Whole genome sequencing for foodborne pathogen traceback"/>
        </authorList>
    </citation>
    <scope>NUCLEOTIDE SEQUENCE [LARGE SCALE GENOMIC DNA]</scope>
    <source>
        <strain evidence="11">CFSAN047025</strain>
    </source>
</reference>
<dbReference type="Proteomes" id="UP000839536">
    <property type="component" value="Unassembled WGS sequence"/>
</dbReference>
<evidence type="ECO:0000256" key="2">
    <source>
        <dbReference type="ARBA" id="ARBA00022679"/>
    </source>
</evidence>
<dbReference type="Proteomes" id="UP000839926">
    <property type="component" value="Unassembled WGS sequence"/>
</dbReference>
<sequence>MAKYSQSLYTQRLLSLPILQSIEDLSVKTRLPSPLLSQYLNDNSRYYCHISVPKKNGGYRPIDSPNRQLKAIQRWILRHILEKLQPSVYATGFVPGIALKRNAIPHTGNQYILKLDLKDFFPSIKASYVYSVFRAAGYSKQIAYSLTSICTLNGYLPQGAPTSPCLSNLVCLRLDQRIGKYCDRHALTFTRYADDISISGNKLSIVKKAWVVIKLILSEEGYVINKNKEMLSGPRSKREITGLVVTPKLGIGQRKYNMYRNKIFHLCHKNDNESILIIQGILAYIKGVDQDRYSKLKKYYDALKTKEVTE</sequence>
<evidence type="ECO:0000256" key="9">
    <source>
        <dbReference type="ARBA" id="ARBA00048173"/>
    </source>
</evidence>
<evidence type="ECO:0000313" key="14">
    <source>
        <dbReference type="EMBL" id="RXL17560.1"/>
    </source>
</evidence>
<comment type="caution">
    <text evidence="14">The sequence shown here is derived from an EMBL/GenBank/DDBJ whole genome shotgun (WGS) entry which is preliminary data.</text>
</comment>
<evidence type="ECO:0000256" key="4">
    <source>
        <dbReference type="ARBA" id="ARBA00022723"/>
    </source>
</evidence>
<proteinExistence type="inferred from homology"/>
<evidence type="ECO:0000256" key="8">
    <source>
        <dbReference type="ARBA" id="ARBA00034120"/>
    </source>
</evidence>
<dbReference type="InterPro" id="IPR000123">
    <property type="entry name" value="Reverse_transcriptase_msDNA"/>
</dbReference>
<keyword evidence="6 14" id="KW-0695">RNA-directed DNA polymerase</keyword>
<dbReference type="AlphaFoldDB" id="A0A232QZQ5"/>
<reference evidence="12" key="4">
    <citation type="submission" date="2019-09" db="EMBL/GenBank/DDBJ databases">
        <authorList>
            <consortium name="PulseNet: The National Subtyping Network for Foodborne Disease Surveillance"/>
            <person name="Tarr C.L."/>
            <person name="Trees E."/>
            <person name="Katz L.S."/>
            <person name="Carleton-Romer H.A."/>
            <person name="Stroika S."/>
            <person name="Kucerova Z."/>
            <person name="Roache K.F."/>
            <person name="Sabol A.L."/>
            <person name="Besser J."/>
            <person name="Gerner-Smidt P."/>
        </authorList>
    </citation>
    <scope>NUCLEOTIDE SEQUENCE [LARGE SCALE GENOMIC DNA]</scope>
    <source>
        <strain evidence="12">PNUSAS096846</strain>
    </source>
</reference>
<reference evidence="13" key="2">
    <citation type="submission" date="2018-08" db="EMBL/GenBank/DDBJ databases">
        <title>Whole genome sequencing of Salmonella enterica serotype newport.</title>
        <authorList>
            <person name="Bell R."/>
        </authorList>
    </citation>
    <scope>NUCLEOTIDE SEQUENCE [LARGE SCALE GENOMIC DNA]</scope>
    <source>
        <strain evidence="13">CFSAN048053</strain>
    </source>
</reference>